<sequence>MNNNNNNKDTEGKRFIKRFRLSFSAGTSTHERKTSLVNMSPSTSSLNNIDSNYNNNNNVTNTPIKSVTSSPSIHYTPVNDNNQQPQLPSQPNEEFQFTVPTTPSDKKKKRVVFQVN</sequence>
<comment type="caution">
    <text evidence="2">The sequence shown here is derived from an EMBL/GenBank/DDBJ whole genome shotgun (WGS) entry which is preliminary data.</text>
</comment>
<reference evidence="2 3" key="1">
    <citation type="journal article" date="2005" name="Nature">
        <title>The genome of the social amoeba Dictyostelium discoideum.</title>
        <authorList>
            <consortium name="The Dictyostelium discoideum Sequencing Consortium"/>
            <person name="Eichinger L."/>
            <person name="Pachebat J.A."/>
            <person name="Glockner G."/>
            <person name="Rajandream M.A."/>
            <person name="Sucgang R."/>
            <person name="Berriman M."/>
            <person name="Song J."/>
            <person name="Olsen R."/>
            <person name="Szafranski K."/>
            <person name="Xu Q."/>
            <person name="Tunggal B."/>
            <person name="Kummerfeld S."/>
            <person name="Madera M."/>
            <person name="Konfortov B.A."/>
            <person name="Rivero F."/>
            <person name="Bankier A.T."/>
            <person name="Lehmann R."/>
            <person name="Hamlin N."/>
            <person name="Davies R."/>
            <person name="Gaudet P."/>
            <person name="Fey P."/>
            <person name="Pilcher K."/>
            <person name="Chen G."/>
            <person name="Saunders D."/>
            <person name="Sodergren E."/>
            <person name="Davis P."/>
            <person name="Kerhornou A."/>
            <person name="Nie X."/>
            <person name="Hall N."/>
            <person name="Anjard C."/>
            <person name="Hemphill L."/>
            <person name="Bason N."/>
            <person name="Farbrother P."/>
            <person name="Desany B."/>
            <person name="Just E."/>
            <person name="Morio T."/>
            <person name="Rost R."/>
            <person name="Churcher C."/>
            <person name="Cooper J."/>
            <person name="Haydock S."/>
            <person name="van Driessche N."/>
            <person name="Cronin A."/>
            <person name="Goodhead I."/>
            <person name="Muzny D."/>
            <person name="Mourier T."/>
            <person name="Pain A."/>
            <person name="Lu M."/>
            <person name="Harper D."/>
            <person name="Lindsay R."/>
            <person name="Hauser H."/>
            <person name="James K."/>
            <person name="Quiles M."/>
            <person name="Madan Babu M."/>
            <person name="Saito T."/>
            <person name="Buchrieser C."/>
            <person name="Wardroper A."/>
            <person name="Felder M."/>
            <person name="Thangavelu M."/>
            <person name="Johnson D."/>
            <person name="Knights A."/>
            <person name="Loulseged H."/>
            <person name="Mungall K."/>
            <person name="Oliver K."/>
            <person name="Price C."/>
            <person name="Quail M.A."/>
            <person name="Urushihara H."/>
            <person name="Hernandez J."/>
            <person name="Rabbinowitsch E."/>
            <person name="Steffen D."/>
            <person name="Sanders M."/>
            <person name="Ma J."/>
            <person name="Kohara Y."/>
            <person name="Sharp S."/>
            <person name="Simmonds M."/>
            <person name="Spiegler S."/>
            <person name="Tivey A."/>
            <person name="Sugano S."/>
            <person name="White B."/>
            <person name="Walker D."/>
            <person name="Woodward J."/>
            <person name="Winckler T."/>
            <person name="Tanaka Y."/>
            <person name="Shaulsky G."/>
            <person name="Schleicher M."/>
            <person name="Weinstock G."/>
            <person name="Rosenthal A."/>
            <person name="Cox E.C."/>
            <person name="Chisholm R.L."/>
            <person name="Gibbs R."/>
            <person name="Loomis W.F."/>
            <person name="Platzer M."/>
            <person name="Kay R.R."/>
            <person name="Williams J."/>
            <person name="Dear P.H."/>
            <person name="Noegel A.A."/>
            <person name="Barrell B."/>
            <person name="Kuspa A."/>
        </authorList>
    </citation>
    <scope>NUCLEOTIDE SEQUENCE [LARGE SCALE GENOMIC DNA]</scope>
    <source>
        <strain evidence="2 3">AX4</strain>
    </source>
</reference>
<protein>
    <submittedName>
        <fullName evidence="2">Uncharacterized protein</fullName>
    </submittedName>
</protein>
<evidence type="ECO:0000256" key="1">
    <source>
        <dbReference type="SAM" id="MobiDB-lite"/>
    </source>
</evidence>
<feature type="compositionally biased region" description="Polar residues" evidence="1">
    <location>
        <begin position="35"/>
        <end position="46"/>
    </location>
</feature>
<dbReference type="PaxDb" id="44689-DDB0219506"/>
<gene>
    <name evidence="2" type="ORF">DDB_G0289983</name>
</gene>
<feature type="compositionally biased region" description="Low complexity" evidence="1">
    <location>
        <begin position="47"/>
        <end position="61"/>
    </location>
</feature>
<dbReference type="Proteomes" id="UP000002195">
    <property type="component" value="Unassembled WGS sequence"/>
</dbReference>
<feature type="compositionally biased region" description="Polar residues" evidence="1">
    <location>
        <begin position="93"/>
        <end position="103"/>
    </location>
</feature>
<proteinExistence type="predicted"/>
<dbReference type="VEuPathDB" id="AmoebaDB:DDB_G0289983"/>
<feature type="region of interest" description="Disordered" evidence="1">
    <location>
        <begin position="23"/>
        <end position="116"/>
    </location>
</feature>
<dbReference type="InParanoid" id="Q54GS5"/>
<keyword evidence="3" id="KW-1185">Reference proteome</keyword>
<feature type="compositionally biased region" description="Polar residues" evidence="1">
    <location>
        <begin position="62"/>
        <end position="73"/>
    </location>
</feature>
<dbReference type="RefSeq" id="XP_635994.1">
    <property type="nucleotide sequence ID" value="XM_630902.1"/>
</dbReference>
<dbReference type="KEGG" id="ddi:DDB_G0289983"/>
<dbReference type="GeneID" id="8627409"/>
<dbReference type="HOGENOM" id="CLU_2101513_0_0_1"/>
<feature type="compositionally biased region" description="Low complexity" evidence="1">
    <location>
        <begin position="79"/>
        <end position="92"/>
    </location>
</feature>
<name>Q54GS5_DICDI</name>
<dbReference type="EMBL" id="AAFI02000149">
    <property type="protein sequence ID" value="EAL62504.1"/>
    <property type="molecule type" value="Genomic_DNA"/>
</dbReference>
<organism evidence="2 3">
    <name type="scientific">Dictyostelium discoideum</name>
    <name type="common">Social amoeba</name>
    <dbReference type="NCBI Taxonomy" id="44689"/>
    <lineage>
        <taxon>Eukaryota</taxon>
        <taxon>Amoebozoa</taxon>
        <taxon>Evosea</taxon>
        <taxon>Eumycetozoa</taxon>
        <taxon>Dictyostelia</taxon>
        <taxon>Dictyosteliales</taxon>
        <taxon>Dictyosteliaceae</taxon>
        <taxon>Dictyostelium</taxon>
    </lineage>
</organism>
<dbReference type="AlphaFoldDB" id="Q54GS5"/>
<accession>Q54GS5</accession>
<evidence type="ECO:0000313" key="3">
    <source>
        <dbReference type="Proteomes" id="UP000002195"/>
    </source>
</evidence>
<feature type="compositionally biased region" description="Basic residues" evidence="1">
    <location>
        <begin position="106"/>
        <end position="116"/>
    </location>
</feature>
<evidence type="ECO:0000313" key="2">
    <source>
        <dbReference type="EMBL" id="EAL62504.1"/>
    </source>
</evidence>